<proteinExistence type="predicted"/>
<evidence type="ECO:0008006" key="4">
    <source>
        <dbReference type="Google" id="ProtNLM"/>
    </source>
</evidence>
<keyword evidence="3" id="KW-1185">Reference proteome</keyword>
<feature type="transmembrane region" description="Helical" evidence="1">
    <location>
        <begin position="52"/>
        <end position="76"/>
    </location>
</feature>
<evidence type="ECO:0000256" key="1">
    <source>
        <dbReference type="SAM" id="Phobius"/>
    </source>
</evidence>
<keyword evidence="1" id="KW-1133">Transmembrane helix</keyword>
<comment type="caution">
    <text evidence="2">The sequence shown here is derived from an EMBL/GenBank/DDBJ whole genome shotgun (WGS) entry which is preliminary data.</text>
</comment>
<organism evidence="2 3">
    <name type="scientific">Prorocentrum cordatum</name>
    <dbReference type="NCBI Taxonomy" id="2364126"/>
    <lineage>
        <taxon>Eukaryota</taxon>
        <taxon>Sar</taxon>
        <taxon>Alveolata</taxon>
        <taxon>Dinophyceae</taxon>
        <taxon>Prorocentrales</taxon>
        <taxon>Prorocentraceae</taxon>
        <taxon>Prorocentrum</taxon>
    </lineage>
</organism>
<keyword evidence="1" id="KW-0472">Membrane</keyword>
<protein>
    <recommendedName>
        <fullName evidence="4">Transmembrane 9 superfamily member</fullName>
    </recommendedName>
</protein>
<evidence type="ECO:0000313" key="3">
    <source>
        <dbReference type="Proteomes" id="UP001189429"/>
    </source>
</evidence>
<gene>
    <name evidence="2" type="ORF">PCOR1329_LOCUS75978</name>
</gene>
<name>A0ABN9XE93_9DINO</name>
<dbReference type="Proteomes" id="UP001189429">
    <property type="component" value="Unassembled WGS sequence"/>
</dbReference>
<dbReference type="EMBL" id="CAUYUJ010020404">
    <property type="protein sequence ID" value="CAK0897939.1"/>
    <property type="molecule type" value="Genomic_DNA"/>
</dbReference>
<reference evidence="2" key="1">
    <citation type="submission" date="2023-10" db="EMBL/GenBank/DDBJ databases">
        <authorList>
            <person name="Chen Y."/>
            <person name="Shah S."/>
            <person name="Dougan E. K."/>
            <person name="Thang M."/>
            <person name="Chan C."/>
        </authorList>
    </citation>
    <scope>NUCLEOTIDE SEQUENCE [LARGE SCALE GENOMIC DNA]</scope>
</reference>
<accession>A0ABN9XE93</accession>
<feature type="transmembrane region" description="Helical" evidence="1">
    <location>
        <begin position="21"/>
        <end position="46"/>
    </location>
</feature>
<feature type="transmembrane region" description="Helical" evidence="1">
    <location>
        <begin position="88"/>
        <end position="112"/>
    </location>
</feature>
<keyword evidence="1" id="KW-0812">Transmembrane</keyword>
<evidence type="ECO:0000313" key="2">
    <source>
        <dbReference type="EMBL" id="CAK0897939.1"/>
    </source>
</evidence>
<sequence>MAPAYHVCSGPREMALHCMCVGWLWTGVVFVTSILLDMCAIGAFIIGMVNGSMWPVLGIGYFVTAFGGLFAVFMVFRQLVYYRCWHSSVLFLALSVGTIVFITSVGASMFVVDH</sequence>